<protein>
    <recommendedName>
        <fullName evidence="1">eCIS core domain-containing protein</fullName>
    </recommendedName>
</protein>
<dbReference type="RefSeq" id="WP_159461674.1">
    <property type="nucleotide sequence ID" value="NZ_FYEK01000032.1"/>
</dbReference>
<dbReference type="Proteomes" id="UP000197025">
    <property type="component" value="Unassembled WGS sequence"/>
</dbReference>
<accession>A0A212R6J3</accession>
<sequence>MPIYRGPIPEPVRAQLRELAGAWLPEPDLERAYLHVGTPLARLILRAMPDPLPGVDPAAVTLGRHIFMDPAYWPPDRLSRFRLLVHELIHVRQWRERGVLGFLWAYLRDYLARRYAGVRLEQEAEAIAAAAAEQWQARGLPV</sequence>
<dbReference type="InterPro" id="IPR025295">
    <property type="entry name" value="eCIS_core_dom"/>
</dbReference>
<keyword evidence="3" id="KW-1185">Reference proteome</keyword>
<feature type="domain" description="eCIS core" evidence="1">
    <location>
        <begin position="55"/>
        <end position="96"/>
    </location>
</feature>
<evidence type="ECO:0000313" key="3">
    <source>
        <dbReference type="Proteomes" id="UP000197025"/>
    </source>
</evidence>
<dbReference type="OrthoDB" id="679343at2"/>
<reference evidence="3" key="1">
    <citation type="submission" date="2017-06" db="EMBL/GenBank/DDBJ databases">
        <authorList>
            <person name="Varghese N."/>
            <person name="Submissions S."/>
        </authorList>
    </citation>
    <scope>NUCLEOTIDE SEQUENCE [LARGE SCALE GENOMIC DNA]</scope>
    <source>
        <strain evidence="3">JAD2</strain>
    </source>
</reference>
<dbReference type="AlphaFoldDB" id="A0A212R6J3"/>
<name>A0A212R6J3_9CHLR</name>
<gene>
    <name evidence="2" type="ORF">SAMN02746019_00013650</name>
</gene>
<evidence type="ECO:0000259" key="1">
    <source>
        <dbReference type="Pfam" id="PF13699"/>
    </source>
</evidence>
<dbReference type="Pfam" id="PF13699">
    <property type="entry name" value="eCIS_core"/>
    <property type="match status" value="1"/>
</dbReference>
<dbReference type="EMBL" id="FYEK01000032">
    <property type="protein sequence ID" value="SNB67612.1"/>
    <property type="molecule type" value="Genomic_DNA"/>
</dbReference>
<dbReference type="InParanoid" id="A0A212R6J3"/>
<proteinExistence type="predicted"/>
<organism evidence="2 3">
    <name type="scientific">Thermoflexus hugenholtzii JAD2</name>
    <dbReference type="NCBI Taxonomy" id="877466"/>
    <lineage>
        <taxon>Bacteria</taxon>
        <taxon>Bacillati</taxon>
        <taxon>Chloroflexota</taxon>
        <taxon>Thermoflexia</taxon>
        <taxon>Thermoflexales</taxon>
        <taxon>Thermoflexaceae</taxon>
        <taxon>Thermoflexus</taxon>
    </lineage>
</organism>
<evidence type="ECO:0000313" key="2">
    <source>
        <dbReference type="EMBL" id="SNB67612.1"/>
    </source>
</evidence>